<dbReference type="PIRSF" id="PIRSF000164">
    <property type="entry name" value="DHO_oxidase"/>
    <property type="match status" value="1"/>
</dbReference>
<comment type="caution">
    <text evidence="9">Lacks conserved residue(s) required for the propagation of feature annotation.</text>
</comment>
<organism evidence="11 12">
    <name type="scientific">Thermanaerovibrio velox DSM 12556</name>
    <dbReference type="NCBI Taxonomy" id="926567"/>
    <lineage>
        <taxon>Bacteria</taxon>
        <taxon>Thermotogati</taxon>
        <taxon>Synergistota</taxon>
        <taxon>Synergistia</taxon>
        <taxon>Synergistales</taxon>
        <taxon>Synergistaceae</taxon>
        <taxon>Thermanaerovibrio</taxon>
    </lineage>
</organism>
<dbReference type="STRING" id="926567.TheveDRAFT_0978"/>
<evidence type="ECO:0000256" key="5">
    <source>
        <dbReference type="ARBA" id="ARBA00022630"/>
    </source>
</evidence>
<dbReference type="eggNOG" id="COG0167">
    <property type="taxonomic scope" value="Bacteria"/>
</dbReference>
<comment type="function">
    <text evidence="9">Catalyzes the conversion of dihydroorotate to orotate.</text>
</comment>
<evidence type="ECO:0000256" key="6">
    <source>
        <dbReference type="ARBA" id="ARBA00022643"/>
    </source>
</evidence>
<feature type="binding site" evidence="9">
    <location>
        <begin position="76"/>
        <end position="80"/>
    </location>
    <ligand>
        <name>substrate</name>
    </ligand>
</feature>
<feature type="binding site" evidence="9">
    <location>
        <position position="105"/>
    </location>
    <ligand>
        <name>FMN</name>
        <dbReference type="ChEBI" id="CHEBI:58210"/>
    </ligand>
</feature>
<protein>
    <recommendedName>
        <fullName evidence="9">Dihydroorotate dehydrogenase</fullName>
        <shortName evidence="9">DHOD</shortName>
        <shortName evidence="9">DHODase</shortName>
        <shortName evidence="9">DHOdehase</shortName>
        <ecNumber evidence="9">1.3.-.-</ecNumber>
    </recommendedName>
</protein>
<evidence type="ECO:0000256" key="8">
    <source>
        <dbReference type="ARBA" id="ARBA00023002"/>
    </source>
</evidence>
<comment type="similarity">
    <text evidence="3 9">Belongs to the dihydroorotate dehydrogenase family. Type 1 subfamily.</text>
</comment>
<comment type="cofactor">
    <cofactor evidence="9">
        <name>FMN</name>
        <dbReference type="ChEBI" id="CHEBI:58210"/>
    </cofactor>
    <text evidence="9">Binds 1 FMN per subunit.</text>
</comment>
<feature type="domain" description="Dihydroorotate dehydrogenase catalytic" evidence="10">
    <location>
        <begin position="21"/>
        <end position="295"/>
    </location>
</feature>
<evidence type="ECO:0000256" key="7">
    <source>
        <dbReference type="ARBA" id="ARBA00022975"/>
    </source>
</evidence>
<dbReference type="GO" id="GO:0004152">
    <property type="term" value="F:dihydroorotate dehydrogenase activity"/>
    <property type="evidence" value="ECO:0007669"/>
    <property type="project" value="UniProtKB-UniRule"/>
</dbReference>
<evidence type="ECO:0000256" key="9">
    <source>
        <dbReference type="HAMAP-Rule" id="MF_00224"/>
    </source>
</evidence>
<keyword evidence="12" id="KW-1185">Reference proteome</keyword>
<keyword evidence="5 9" id="KW-0285">Flavoprotein</keyword>
<evidence type="ECO:0000313" key="12">
    <source>
        <dbReference type="Proteomes" id="UP000005730"/>
    </source>
</evidence>
<feature type="binding site" evidence="9">
    <location>
        <position position="30"/>
    </location>
    <ligand>
        <name>FMN</name>
        <dbReference type="ChEBI" id="CHEBI:58210"/>
    </ligand>
</feature>
<feature type="binding site" evidence="9">
    <location>
        <position position="136"/>
    </location>
    <ligand>
        <name>substrate</name>
    </ligand>
</feature>
<dbReference type="InterPro" id="IPR024920">
    <property type="entry name" value="Dihydroorotate_DH_1"/>
</dbReference>
<dbReference type="InterPro" id="IPR012135">
    <property type="entry name" value="Dihydroorotate_DH_1_2"/>
</dbReference>
<dbReference type="PANTHER" id="PTHR48109">
    <property type="entry name" value="DIHYDROOROTATE DEHYDROGENASE (QUINONE), MITOCHONDRIAL-RELATED"/>
    <property type="match status" value="1"/>
</dbReference>
<keyword evidence="4 9" id="KW-0963">Cytoplasm</keyword>
<gene>
    <name evidence="9" type="primary">pyrD</name>
    <name evidence="11" type="ORF">TheveDRAFT_0978</name>
</gene>
<dbReference type="AlphaFoldDB" id="H0US19"/>
<dbReference type="EC" id="1.3.-.-" evidence="9"/>
<dbReference type="EMBL" id="CM001377">
    <property type="protein sequence ID" value="EHM10108.1"/>
    <property type="molecule type" value="Genomic_DNA"/>
</dbReference>
<evidence type="ECO:0000256" key="4">
    <source>
        <dbReference type="ARBA" id="ARBA00022490"/>
    </source>
</evidence>
<feature type="binding site" evidence="9">
    <location>
        <position position="136"/>
    </location>
    <ligand>
        <name>FMN</name>
        <dbReference type="ChEBI" id="CHEBI:58210"/>
    </ligand>
</feature>
<comment type="catalytic activity">
    <reaction evidence="9">
        <text>(S)-dihydroorotate + A = orotate + AH2</text>
        <dbReference type="Rhea" id="RHEA:18073"/>
        <dbReference type="ChEBI" id="CHEBI:13193"/>
        <dbReference type="ChEBI" id="CHEBI:17499"/>
        <dbReference type="ChEBI" id="CHEBI:30839"/>
        <dbReference type="ChEBI" id="CHEBI:30864"/>
    </reaction>
</comment>
<feature type="binding site" evidence="9">
    <location>
        <position position="52"/>
    </location>
    <ligand>
        <name>substrate</name>
    </ligand>
</feature>
<dbReference type="GO" id="GO:0006207">
    <property type="term" value="P:'de novo' pyrimidine nucleobase biosynthetic process"/>
    <property type="evidence" value="ECO:0007669"/>
    <property type="project" value="TreeGrafter"/>
</dbReference>
<feature type="binding site" evidence="9">
    <location>
        <begin position="201"/>
        <end position="202"/>
    </location>
    <ligand>
        <name>substrate</name>
    </ligand>
</feature>
<feature type="binding site" evidence="9">
    <location>
        <position position="174"/>
    </location>
    <ligand>
        <name>FMN</name>
        <dbReference type="ChEBI" id="CHEBI:58210"/>
    </ligand>
</feature>
<dbReference type="Proteomes" id="UP000005730">
    <property type="component" value="Chromosome"/>
</dbReference>
<comment type="subcellular location">
    <subcellularLocation>
        <location evidence="1 9">Cytoplasm</location>
    </subcellularLocation>
</comment>
<feature type="active site" description="Nucleophile" evidence="9">
    <location>
        <position position="139"/>
    </location>
</feature>
<feature type="binding site" evidence="9">
    <location>
        <begin position="52"/>
        <end position="53"/>
    </location>
    <ligand>
        <name>FMN</name>
        <dbReference type="ChEBI" id="CHEBI:58210"/>
    </ligand>
</feature>
<feature type="binding site" evidence="9">
    <location>
        <begin position="252"/>
        <end position="253"/>
    </location>
    <ligand>
        <name>FMN</name>
        <dbReference type="ChEBI" id="CHEBI:58210"/>
    </ligand>
</feature>
<name>H0US19_9BACT</name>
<dbReference type="PANTHER" id="PTHR48109:SF1">
    <property type="entry name" value="DIHYDROOROTATE DEHYDROGENASE (FUMARATE)"/>
    <property type="match status" value="1"/>
</dbReference>
<dbReference type="InterPro" id="IPR005720">
    <property type="entry name" value="Dihydroorotate_DH_cat"/>
</dbReference>
<dbReference type="UniPathway" id="UPA00070"/>
<dbReference type="GO" id="GO:0044205">
    <property type="term" value="P:'de novo' UMP biosynthetic process"/>
    <property type="evidence" value="ECO:0007669"/>
    <property type="project" value="UniProtKB-UniRule"/>
</dbReference>
<dbReference type="InterPro" id="IPR050074">
    <property type="entry name" value="DHO_dehydrogenase"/>
</dbReference>
<sequence>MTKSFNSPKCNVPSVSVGPLMLGSPLVVASGIIPMDADVWSSIEGCELICSKGITLYPRKGNRGNRLWETPSGLLNSIGLENPGLDVFMDCLPNLTETGKKVALNMAFSSTEEIKRMLDLIYKRGISSLISVLELNLSCPNADGEGSIWGEDPGRTFEAVSAARDAWDGIIWAKLTPQARDIETVALSAVEAGADGLVVANTWLGAAVDIKTGLPAFDRVFAGLSGPAVLPLTIRLLFKLYGKVPVPLIASGGVCSAEDALEAIMAGASAVEIGTCLFRDMGIPKKILEGIGRFLEDRSIGSLNELVGVAHRGGHGLNRGGRGF</sequence>
<accession>H0US19</accession>
<dbReference type="SUPFAM" id="SSF51395">
    <property type="entry name" value="FMN-linked oxidoreductases"/>
    <property type="match status" value="1"/>
</dbReference>
<dbReference type="RefSeq" id="WP_006583602.1">
    <property type="nucleotide sequence ID" value="NZ_CM001377.1"/>
</dbReference>
<comment type="pathway">
    <text evidence="2 9">Pyrimidine metabolism; UMP biosynthesis via de novo pathway.</text>
</comment>
<dbReference type="Pfam" id="PF01180">
    <property type="entry name" value="DHO_dh"/>
    <property type="match status" value="1"/>
</dbReference>
<feature type="binding site" evidence="9">
    <location>
        <begin position="274"/>
        <end position="275"/>
    </location>
    <ligand>
        <name>FMN</name>
        <dbReference type="ChEBI" id="CHEBI:58210"/>
    </ligand>
</feature>
<evidence type="ECO:0000256" key="3">
    <source>
        <dbReference type="ARBA" id="ARBA00008008"/>
    </source>
</evidence>
<dbReference type="OrthoDB" id="9794954at2"/>
<keyword evidence="7 9" id="KW-0665">Pyrimidine biosynthesis</keyword>
<evidence type="ECO:0000259" key="10">
    <source>
        <dbReference type="Pfam" id="PF01180"/>
    </source>
</evidence>
<dbReference type="Gene3D" id="3.20.20.70">
    <property type="entry name" value="Aldolase class I"/>
    <property type="match status" value="1"/>
</dbReference>
<evidence type="ECO:0000313" key="11">
    <source>
        <dbReference type="EMBL" id="EHM10108.1"/>
    </source>
</evidence>
<feature type="binding site" evidence="9">
    <location>
        <position position="226"/>
    </location>
    <ligand>
        <name>FMN</name>
        <dbReference type="ChEBI" id="CHEBI:58210"/>
    </ligand>
</feature>
<keyword evidence="8 9" id="KW-0560">Oxidoreductase</keyword>
<dbReference type="HAMAP" id="MF_00224">
    <property type="entry name" value="DHO_dh_type1"/>
    <property type="match status" value="1"/>
</dbReference>
<dbReference type="GO" id="GO:0005737">
    <property type="term" value="C:cytoplasm"/>
    <property type="evidence" value="ECO:0007669"/>
    <property type="project" value="UniProtKB-SubCell"/>
</dbReference>
<keyword evidence="6 9" id="KW-0288">FMN</keyword>
<proteinExistence type="inferred from homology"/>
<dbReference type="InterPro" id="IPR013785">
    <property type="entry name" value="Aldolase_TIM"/>
</dbReference>
<reference evidence="11 12" key="1">
    <citation type="submission" date="2011-10" db="EMBL/GenBank/DDBJ databases">
        <title>The Noncontiguous Finished genome of Thermanaerovibrio velox DSM 12556.</title>
        <authorList>
            <consortium name="US DOE Joint Genome Institute (JGI-PGF)"/>
            <person name="Lucas S."/>
            <person name="Copeland A."/>
            <person name="Lapidus A."/>
            <person name="Glavina del Rio T."/>
            <person name="Dalin E."/>
            <person name="Tice H."/>
            <person name="Bruce D."/>
            <person name="Goodwin L."/>
            <person name="Pitluck S."/>
            <person name="Peters L."/>
            <person name="Mikhailova N."/>
            <person name="Teshima H."/>
            <person name="Kyrpides N."/>
            <person name="Mavromatis K."/>
            <person name="Ivanova N."/>
            <person name="Markowitz V."/>
            <person name="Cheng J.-F."/>
            <person name="Hugenholtz P."/>
            <person name="Woyke T."/>
            <person name="Wu D."/>
            <person name="Spring S."/>
            <person name="Brambilla E.-M."/>
            <person name="Klenk H.-P."/>
            <person name="Eisen J.A."/>
        </authorList>
    </citation>
    <scope>NUCLEOTIDE SEQUENCE [LARGE SCALE GENOMIC DNA]</scope>
    <source>
        <strain evidence="11 12">DSM 12556</strain>
    </source>
</reference>
<dbReference type="HOGENOM" id="CLU_042042_0_1_0"/>
<evidence type="ECO:0000256" key="2">
    <source>
        <dbReference type="ARBA" id="ARBA00004725"/>
    </source>
</evidence>
<evidence type="ECO:0000256" key="1">
    <source>
        <dbReference type="ARBA" id="ARBA00004496"/>
    </source>
</evidence>